<dbReference type="GO" id="GO:0043041">
    <property type="term" value="P:amino acid activation for nonribosomal peptide biosynthetic process"/>
    <property type="evidence" value="ECO:0007669"/>
    <property type="project" value="TreeGrafter"/>
</dbReference>
<dbReference type="PANTHER" id="PTHR45527">
    <property type="entry name" value="NONRIBOSOMAL PEPTIDE SYNTHETASE"/>
    <property type="match status" value="1"/>
</dbReference>
<dbReference type="Gene3D" id="3.30.300.30">
    <property type="match status" value="1"/>
</dbReference>
<dbReference type="Pfam" id="PF00550">
    <property type="entry name" value="PP-binding"/>
    <property type="match status" value="1"/>
</dbReference>
<evidence type="ECO:0000313" key="6">
    <source>
        <dbReference type="Proteomes" id="UP000198327"/>
    </source>
</evidence>
<dbReference type="PANTHER" id="PTHR45527:SF1">
    <property type="entry name" value="FATTY ACID SYNTHASE"/>
    <property type="match status" value="1"/>
</dbReference>
<dbReference type="InterPro" id="IPR036736">
    <property type="entry name" value="ACP-like_sf"/>
</dbReference>
<dbReference type="Proteomes" id="UP000198327">
    <property type="component" value="Unassembled WGS sequence"/>
</dbReference>
<dbReference type="GO" id="GO:0072330">
    <property type="term" value="P:monocarboxylic acid biosynthetic process"/>
    <property type="evidence" value="ECO:0007669"/>
    <property type="project" value="UniProtKB-ARBA"/>
</dbReference>
<keyword evidence="3" id="KW-0597">Phosphoprotein</keyword>
<name>A0A239L3A6_9NOCA</name>
<dbReference type="InterPro" id="IPR045851">
    <property type="entry name" value="AMP-bd_C_sf"/>
</dbReference>
<dbReference type="GO" id="GO:0005737">
    <property type="term" value="C:cytoplasm"/>
    <property type="evidence" value="ECO:0007669"/>
    <property type="project" value="TreeGrafter"/>
</dbReference>
<dbReference type="PROSITE" id="PS50075">
    <property type="entry name" value="CARRIER"/>
    <property type="match status" value="1"/>
</dbReference>
<reference evidence="6" key="1">
    <citation type="submission" date="2017-06" db="EMBL/GenBank/DDBJ databases">
        <authorList>
            <person name="Varghese N."/>
            <person name="Submissions S."/>
        </authorList>
    </citation>
    <scope>NUCLEOTIDE SEQUENCE [LARGE SCALE GENOMIC DNA]</scope>
    <source>
        <strain evidence="6">JCM 23211</strain>
    </source>
</reference>
<keyword evidence="6" id="KW-1185">Reference proteome</keyword>
<evidence type="ECO:0000313" key="5">
    <source>
        <dbReference type="EMBL" id="SNT24825.1"/>
    </source>
</evidence>
<protein>
    <submittedName>
        <fullName evidence="5">Phosphopantetheine attachment site</fullName>
    </submittedName>
</protein>
<evidence type="ECO:0000259" key="4">
    <source>
        <dbReference type="PROSITE" id="PS50075"/>
    </source>
</evidence>
<dbReference type="SUPFAM" id="SSF47336">
    <property type="entry name" value="ACP-like"/>
    <property type="match status" value="1"/>
</dbReference>
<dbReference type="InterPro" id="IPR009081">
    <property type="entry name" value="PP-bd_ACP"/>
</dbReference>
<accession>A0A239L3A6</accession>
<dbReference type="SMART" id="SM00823">
    <property type="entry name" value="PKS_PP"/>
    <property type="match status" value="1"/>
</dbReference>
<keyword evidence="2" id="KW-0596">Phosphopantetheine</keyword>
<dbReference type="Gene3D" id="3.40.50.1820">
    <property type="entry name" value="alpha/beta hydrolase"/>
    <property type="match status" value="1"/>
</dbReference>
<dbReference type="InterPro" id="IPR020806">
    <property type="entry name" value="PKS_PP-bd"/>
</dbReference>
<dbReference type="GO" id="GO:0044550">
    <property type="term" value="P:secondary metabolite biosynthetic process"/>
    <property type="evidence" value="ECO:0007669"/>
    <property type="project" value="TreeGrafter"/>
</dbReference>
<dbReference type="SUPFAM" id="SSF56801">
    <property type="entry name" value="Acetyl-CoA synthetase-like"/>
    <property type="match status" value="1"/>
</dbReference>
<dbReference type="FunFam" id="1.10.1200.10:FF:000016">
    <property type="entry name" value="Non-ribosomal peptide synthase"/>
    <property type="match status" value="1"/>
</dbReference>
<organism evidence="5 6">
    <name type="scientific">Rhodococcoides kyotonense</name>
    <dbReference type="NCBI Taxonomy" id="398843"/>
    <lineage>
        <taxon>Bacteria</taxon>
        <taxon>Bacillati</taxon>
        <taxon>Actinomycetota</taxon>
        <taxon>Actinomycetes</taxon>
        <taxon>Mycobacteriales</taxon>
        <taxon>Nocardiaceae</taxon>
        <taxon>Rhodococcoides</taxon>
    </lineage>
</organism>
<dbReference type="InterPro" id="IPR029058">
    <property type="entry name" value="AB_hydrolase_fold"/>
</dbReference>
<comment type="cofactor">
    <cofactor evidence="1">
        <name>pantetheine 4'-phosphate</name>
        <dbReference type="ChEBI" id="CHEBI:47942"/>
    </cofactor>
</comment>
<evidence type="ECO:0000256" key="1">
    <source>
        <dbReference type="ARBA" id="ARBA00001957"/>
    </source>
</evidence>
<dbReference type="AlphaFoldDB" id="A0A239L3A6"/>
<evidence type="ECO:0000256" key="3">
    <source>
        <dbReference type="ARBA" id="ARBA00022553"/>
    </source>
</evidence>
<proteinExistence type="predicted"/>
<dbReference type="EMBL" id="FZOW01000012">
    <property type="protein sequence ID" value="SNT24825.1"/>
    <property type="molecule type" value="Genomic_DNA"/>
</dbReference>
<evidence type="ECO:0000256" key="2">
    <source>
        <dbReference type="ARBA" id="ARBA00022450"/>
    </source>
</evidence>
<feature type="domain" description="Carrier" evidence="4">
    <location>
        <begin position="36"/>
        <end position="111"/>
    </location>
</feature>
<sequence length="216" mass="23860">MPSAMVIMDSFPLMSNGKLDRRSLPTPEFGAGEYRAPSNRSEALLAELFGEILGVDSVGVDDSFFDLGGNSLLATRLTTRSRSVLGMDLPVRAVFRFPTVAELAPRLTELSKHEHSDPFASIFVIIDGGDRGEHSSAPLWCITQALESAGGTAVSRRSCRICVYTGCRQVGWTGRRPSRHRSKRWLRTTSIGSSSFNRRESYSCSVAPWRMRWPSS</sequence>
<gene>
    <name evidence="5" type="ORF">SAMN05421642_1122</name>
</gene>
<dbReference type="GO" id="GO:0031177">
    <property type="term" value="F:phosphopantetheine binding"/>
    <property type="evidence" value="ECO:0007669"/>
    <property type="project" value="InterPro"/>
</dbReference>